<dbReference type="GO" id="GO:0046540">
    <property type="term" value="C:U4/U6 x U5 tri-snRNP complex"/>
    <property type="evidence" value="ECO:0007669"/>
    <property type="project" value="TreeGrafter"/>
</dbReference>
<evidence type="ECO:0000256" key="4">
    <source>
        <dbReference type="ARBA" id="ARBA00023242"/>
    </source>
</evidence>
<feature type="compositionally biased region" description="Acidic residues" evidence="5">
    <location>
        <begin position="185"/>
        <end position="199"/>
    </location>
</feature>
<dbReference type="AlphaFoldDB" id="A0A914Z3H7"/>
<organism evidence="7 8">
    <name type="scientific">Panagrolaimus superbus</name>
    <dbReference type="NCBI Taxonomy" id="310955"/>
    <lineage>
        <taxon>Eukaryota</taxon>
        <taxon>Metazoa</taxon>
        <taxon>Ecdysozoa</taxon>
        <taxon>Nematoda</taxon>
        <taxon>Chromadorea</taxon>
        <taxon>Rhabditida</taxon>
        <taxon>Tylenchina</taxon>
        <taxon>Panagrolaimomorpha</taxon>
        <taxon>Panagrolaimoidea</taxon>
        <taxon>Panagrolaimidae</taxon>
        <taxon>Panagrolaimus</taxon>
    </lineage>
</organism>
<reference evidence="8" key="1">
    <citation type="submission" date="2022-11" db="UniProtKB">
        <authorList>
            <consortium name="WormBaseParasite"/>
        </authorList>
    </citation>
    <scope>IDENTIFICATION</scope>
</reference>
<evidence type="ECO:0000256" key="1">
    <source>
        <dbReference type="ARBA" id="ARBA00022723"/>
    </source>
</evidence>
<dbReference type="InterPro" id="IPR003604">
    <property type="entry name" value="Matrin/U1-like-C_Znf_C2H2"/>
</dbReference>
<keyword evidence="7" id="KW-1185">Reference proteome</keyword>
<feature type="compositionally biased region" description="Basic residues" evidence="5">
    <location>
        <begin position="171"/>
        <end position="181"/>
    </location>
</feature>
<keyword evidence="3" id="KW-0862">Zinc</keyword>
<dbReference type="GO" id="GO:0005681">
    <property type="term" value="C:spliceosomal complex"/>
    <property type="evidence" value="ECO:0007669"/>
    <property type="project" value="InterPro"/>
</dbReference>
<feature type="compositionally biased region" description="Basic and acidic residues" evidence="5">
    <location>
        <begin position="160"/>
        <end position="170"/>
    </location>
</feature>
<name>A0A914Z3H7_9BILA</name>
<dbReference type="GO" id="GO:0000398">
    <property type="term" value="P:mRNA splicing, via spliceosome"/>
    <property type="evidence" value="ECO:0007669"/>
    <property type="project" value="InterPro"/>
</dbReference>
<dbReference type="SUPFAM" id="SSF57667">
    <property type="entry name" value="beta-beta-alpha zinc fingers"/>
    <property type="match status" value="1"/>
</dbReference>
<dbReference type="WBParaSite" id="PSU_v2.g4806.t1">
    <property type="protein sequence ID" value="PSU_v2.g4806.t1"/>
    <property type="gene ID" value="PSU_v2.g4806"/>
</dbReference>
<feature type="region of interest" description="Disordered" evidence="5">
    <location>
        <begin position="1"/>
        <end position="63"/>
    </location>
</feature>
<dbReference type="PANTHER" id="PTHR45986:SF1">
    <property type="entry name" value="ZINC FINGER MATRIN-TYPE PROTEIN 2"/>
    <property type="match status" value="1"/>
</dbReference>
<proteinExistence type="predicted"/>
<keyword evidence="2" id="KW-0863">Zinc-finger</keyword>
<dbReference type="FunFam" id="3.30.160.60:FF:002461">
    <property type="entry name" value="Zinc finger matrin-type protein 2"/>
    <property type="match status" value="1"/>
</dbReference>
<keyword evidence="1" id="KW-0479">Metal-binding</keyword>
<evidence type="ECO:0000313" key="8">
    <source>
        <dbReference type="WBParaSite" id="PSU_v2.g4806.t1"/>
    </source>
</evidence>
<evidence type="ECO:0000259" key="6">
    <source>
        <dbReference type="SMART" id="SM00451"/>
    </source>
</evidence>
<dbReference type="Proteomes" id="UP000887577">
    <property type="component" value="Unplaced"/>
</dbReference>
<dbReference type="GO" id="GO:0008270">
    <property type="term" value="F:zinc ion binding"/>
    <property type="evidence" value="ECO:0007669"/>
    <property type="project" value="UniProtKB-KW"/>
</dbReference>
<protein>
    <submittedName>
        <fullName evidence="8">U1-type domain-containing protein</fullName>
    </submittedName>
</protein>
<dbReference type="Pfam" id="PF12171">
    <property type="entry name" value="zf-C2H2_jaz"/>
    <property type="match status" value="1"/>
</dbReference>
<evidence type="ECO:0000256" key="5">
    <source>
        <dbReference type="SAM" id="MobiDB-lite"/>
    </source>
</evidence>
<dbReference type="InterPro" id="IPR036236">
    <property type="entry name" value="Znf_C2H2_sf"/>
</dbReference>
<dbReference type="Gene3D" id="3.30.160.60">
    <property type="entry name" value="Classic Zinc Finger"/>
    <property type="match status" value="1"/>
</dbReference>
<dbReference type="InterPro" id="IPR022755">
    <property type="entry name" value="Znf_C2H2_jaz"/>
</dbReference>
<dbReference type="SMART" id="SM00451">
    <property type="entry name" value="ZnF_U1"/>
    <property type="match status" value="1"/>
</dbReference>
<keyword evidence="4" id="KW-0539">Nucleus</keyword>
<evidence type="ECO:0000256" key="3">
    <source>
        <dbReference type="ARBA" id="ARBA00022833"/>
    </source>
</evidence>
<sequence length="215" mass="24698">MSFYQQTGAAASGTDHRRKWDSNEYQAKANERLAEEKAAMEAKKNKEKPKGPKPRRELLHARDEKVDLESKVGKQVTVNKATATEESGGFYCELCECSLKDSINYLDHINGKNHQHKLGYSMKVKRSTVDDVVNRFAAKKAELLQKSKKKDAKDEEETLKEEQAKMADSRRQKHEIHRKRPHKEEEEEVAEEDEPEDEMAQMMGFGGFSTSKKPR</sequence>
<evidence type="ECO:0000256" key="2">
    <source>
        <dbReference type="ARBA" id="ARBA00022771"/>
    </source>
</evidence>
<feature type="compositionally biased region" description="Basic and acidic residues" evidence="5">
    <location>
        <begin position="29"/>
        <end position="63"/>
    </location>
</feature>
<accession>A0A914Z3H7</accession>
<feature type="domain" description="U1-type" evidence="6">
    <location>
        <begin position="87"/>
        <end position="121"/>
    </location>
</feature>
<evidence type="ECO:0000313" key="7">
    <source>
        <dbReference type="Proteomes" id="UP000887577"/>
    </source>
</evidence>
<dbReference type="PANTHER" id="PTHR45986">
    <property type="entry name" value="ZINC FINGER MATRIN-TYPE PROTEIN 2"/>
    <property type="match status" value="1"/>
</dbReference>
<dbReference type="InterPro" id="IPR040107">
    <property type="entry name" value="Snu23"/>
</dbReference>
<feature type="region of interest" description="Disordered" evidence="5">
    <location>
        <begin position="145"/>
        <end position="215"/>
    </location>
</feature>
<dbReference type="GO" id="GO:0003676">
    <property type="term" value="F:nucleic acid binding"/>
    <property type="evidence" value="ECO:0007669"/>
    <property type="project" value="InterPro"/>
</dbReference>